<gene>
    <name evidence="2" type="ORF">EJ995_07610</name>
</gene>
<reference evidence="2 3" key="1">
    <citation type="submission" date="2018-12" db="EMBL/GenBank/DDBJ databases">
        <title>Complete genome of Nonlabens sp. MJ115.</title>
        <authorList>
            <person name="Choi H.S."/>
            <person name="Jung J."/>
        </authorList>
    </citation>
    <scope>NUCLEOTIDE SEQUENCE [LARGE SCALE GENOMIC DNA]</scope>
    <source>
        <strain evidence="2 3">MJ115</strain>
    </source>
</reference>
<sequence length="78" mass="8905">MIDYERLRYLNQRVNTNNATTSEKDEYMSLLFKSNSITKSQYDKYVADKNAEGVFKTAITIGGIILLGYLIDKITSKS</sequence>
<dbReference type="RefSeq" id="WP_126447209.1">
    <property type="nucleotide sequence ID" value="NZ_CP034549.1"/>
</dbReference>
<keyword evidence="1" id="KW-0472">Membrane</keyword>
<accession>A0A3S9MYH8</accession>
<dbReference type="AlphaFoldDB" id="A0A3S9MYH8"/>
<protein>
    <submittedName>
        <fullName evidence="2">Uncharacterized protein</fullName>
    </submittedName>
</protein>
<name>A0A3S9MYH8_9FLAO</name>
<dbReference type="Proteomes" id="UP000279600">
    <property type="component" value="Chromosome"/>
</dbReference>
<keyword evidence="3" id="KW-1185">Reference proteome</keyword>
<dbReference type="KEGG" id="noj:EJ995_07610"/>
<evidence type="ECO:0000256" key="1">
    <source>
        <dbReference type="SAM" id="Phobius"/>
    </source>
</evidence>
<dbReference type="EMBL" id="CP034549">
    <property type="protein sequence ID" value="AZQ44103.1"/>
    <property type="molecule type" value="Genomic_DNA"/>
</dbReference>
<feature type="transmembrane region" description="Helical" evidence="1">
    <location>
        <begin position="53"/>
        <end position="71"/>
    </location>
</feature>
<evidence type="ECO:0000313" key="2">
    <source>
        <dbReference type="EMBL" id="AZQ44103.1"/>
    </source>
</evidence>
<organism evidence="2 3">
    <name type="scientific">Nonlabens ponticola</name>
    <dbReference type="NCBI Taxonomy" id="2496866"/>
    <lineage>
        <taxon>Bacteria</taxon>
        <taxon>Pseudomonadati</taxon>
        <taxon>Bacteroidota</taxon>
        <taxon>Flavobacteriia</taxon>
        <taxon>Flavobacteriales</taxon>
        <taxon>Flavobacteriaceae</taxon>
        <taxon>Nonlabens</taxon>
    </lineage>
</organism>
<keyword evidence="1" id="KW-1133">Transmembrane helix</keyword>
<evidence type="ECO:0000313" key="3">
    <source>
        <dbReference type="Proteomes" id="UP000279600"/>
    </source>
</evidence>
<proteinExistence type="predicted"/>
<keyword evidence="1" id="KW-0812">Transmembrane</keyword>